<sequence length="173" mass="19560">MSFDPYHAATARAVIPGHLPPESSTAKEPKRKVSFRPTVTVYPIKKLACNREDKSRLYLSKEEMKEITIKIRAVQSSFKEAEDYNELYPCAERCKSGLQADPVRGLELALCSTRVRHRFIIIRTILKYHRKLIADPTKSDEEKLSSLATVSSKLSQWSVLVAVEAAKNDLLQA</sequence>
<organism evidence="1 2">
    <name type="scientific">Cyclostephanos tholiformis</name>
    <dbReference type="NCBI Taxonomy" id="382380"/>
    <lineage>
        <taxon>Eukaryota</taxon>
        <taxon>Sar</taxon>
        <taxon>Stramenopiles</taxon>
        <taxon>Ochrophyta</taxon>
        <taxon>Bacillariophyta</taxon>
        <taxon>Coscinodiscophyceae</taxon>
        <taxon>Thalassiosirophycidae</taxon>
        <taxon>Stephanodiscales</taxon>
        <taxon>Stephanodiscaceae</taxon>
        <taxon>Cyclostephanos</taxon>
    </lineage>
</organism>
<reference evidence="1 2" key="1">
    <citation type="submission" date="2024-10" db="EMBL/GenBank/DDBJ databases">
        <title>Updated reference genomes for cyclostephanoid diatoms.</title>
        <authorList>
            <person name="Roberts W.R."/>
            <person name="Alverson A.J."/>
        </authorList>
    </citation>
    <scope>NUCLEOTIDE SEQUENCE [LARGE SCALE GENOMIC DNA]</scope>
    <source>
        <strain evidence="1 2">AJA228-03</strain>
    </source>
</reference>
<comment type="caution">
    <text evidence="1">The sequence shown here is derived from an EMBL/GenBank/DDBJ whole genome shotgun (WGS) entry which is preliminary data.</text>
</comment>
<dbReference type="Proteomes" id="UP001530377">
    <property type="component" value="Unassembled WGS sequence"/>
</dbReference>
<dbReference type="EMBL" id="JALLPB020000004">
    <property type="protein sequence ID" value="KAL3827449.1"/>
    <property type="molecule type" value="Genomic_DNA"/>
</dbReference>
<name>A0ABD3SS46_9STRA</name>
<dbReference type="AlphaFoldDB" id="A0ABD3SS46"/>
<evidence type="ECO:0000313" key="2">
    <source>
        <dbReference type="Proteomes" id="UP001530377"/>
    </source>
</evidence>
<keyword evidence="2" id="KW-1185">Reference proteome</keyword>
<gene>
    <name evidence="1" type="ORF">ACHAXA_003183</name>
</gene>
<proteinExistence type="predicted"/>
<protein>
    <submittedName>
        <fullName evidence="1">Uncharacterized protein</fullName>
    </submittedName>
</protein>
<evidence type="ECO:0000313" key="1">
    <source>
        <dbReference type="EMBL" id="KAL3827449.1"/>
    </source>
</evidence>
<accession>A0ABD3SS46</accession>